<gene>
    <name evidence="3" type="ORF">ACFFNY_11710</name>
</gene>
<dbReference type="Proteomes" id="UP001589619">
    <property type="component" value="Unassembled WGS sequence"/>
</dbReference>
<dbReference type="GO" id="GO:0008168">
    <property type="term" value="F:methyltransferase activity"/>
    <property type="evidence" value="ECO:0007669"/>
    <property type="project" value="UniProtKB-KW"/>
</dbReference>
<keyword evidence="1" id="KW-0808">Transferase</keyword>
<dbReference type="InterPro" id="IPR041698">
    <property type="entry name" value="Methyltransf_25"/>
</dbReference>
<dbReference type="InterPro" id="IPR029063">
    <property type="entry name" value="SAM-dependent_MTases_sf"/>
</dbReference>
<dbReference type="GO" id="GO:0032259">
    <property type="term" value="P:methylation"/>
    <property type="evidence" value="ECO:0007669"/>
    <property type="project" value="UniProtKB-KW"/>
</dbReference>
<evidence type="ECO:0000259" key="2">
    <source>
        <dbReference type="Pfam" id="PF13649"/>
    </source>
</evidence>
<comment type="caution">
    <text evidence="3">The sequence shown here is derived from an EMBL/GenBank/DDBJ whole genome shotgun (WGS) entry which is preliminary data.</text>
</comment>
<dbReference type="SUPFAM" id="SSF53335">
    <property type="entry name" value="S-adenosyl-L-methionine-dependent methyltransferases"/>
    <property type="match status" value="1"/>
</dbReference>
<keyword evidence="4" id="KW-1185">Reference proteome</keyword>
<dbReference type="RefSeq" id="WP_344911072.1">
    <property type="nucleotide sequence ID" value="NZ_BAAAYO010000010.1"/>
</dbReference>
<evidence type="ECO:0000256" key="1">
    <source>
        <dbReference type="ARBA" id="ARBA00022679"/>
    </source>
</evidence>
<sequence length="225" mass="24736">MTNDSVKRQFNEAAARYDGERSGLIPCYDDFYGMAVSWAETDKSAPRILDLGAGTGLFASLAKRKYPEGMFTLIDLSPNMIESARSRFRDDPSVTCIVADYTQYDFGESYDLVISSLSIHHLPHPDKQALFAKIRGLLAPGGMFVNADQASGTNGAFDRRFKERWEASVAGSGLPAEAIASSKARRELDVNAPVAEQLEWLRAAGFAEADCVYKYNEFAVFAAYA</sequence>
<organism evidence="3 4">
    <name type="scientific">Paenibacillus hodogayensis</name>
    <dbReference type="NCBI Taxonomy" id="279208"/>
    <lineage>
        <taxon>Bacteria</taxon>
        <taxon>Bacillati</taxon>
        <taxon>Bacillota</taxon>
        <taxon>Bacilli</taxon>
        <taxon>Bacillales</taxon>
        <taxon>Paenibacillaceae</taxon>
        <taxon>Paenibacillus</taxon>
    </lineage>
</organism>
<dbReference type="PANTHER" id="PTHR43861">
    <property type="entry name" value="TRANS-ACONITATE 2-METHYLTRANSFERASE-RELATED"/>
    <property type="match status" value="1"/>
</dbReference>
<proteinExistence type="predicted"/>
<protein>
    <submittedName>
        <fullName evidence="3">Class I SAM-dependent methyltransferase</fullName>
    </submittedName>
</protein>
<reference evidence="3 4" key="1">
    <citation type="submission" date="2024-09" db="EMBL/GenBank/DDBJ databases">
        <authorList>
            <person name="Sun Q."/>
            <person name="Mori K."/>
        </authorList>
    </citation>
    <scope>NUCLEOTIDE SEQUENCE [LARGE SCALE GENOMIC DNA]</scope>
    <source>
        <strain evidence="3 4">JCM 12520</strain>
    </source>
</reference>
<dbReference type="EMBL" id="JBHMAG010000009">
    <property type="protein sequence ID" value="MFB9752223.1"/>
    <property type="molecule type" value="Genomic_DNA"/>
</dbReference>
<accession>A0ABV5VVC9</accession>
<evidence type="ECO:0000313" key="3">
    <source>
        <dbReference type="EMBL" id="MFB9752223.1"/>
    </source>
</evidence>
<dbReference type="CDD" id="cd02440">
    <property type="entry name" value="AdoMet_MTases"/>
    <property type="match status" value="1"/>
</dbReference>
<dbReference type="Pfam" id="PF13649">
    <property type="entry name" value="Methyltransf_25"/>
    <property type="match status" value="1"/>
</dbReference>
<dbReference type="Gene3D" id="3.40.50.150">
    <property type="entry name" value="Vaccinia Virus protein VP39"/>
    <property type="match status" value="1"/>
</dbReference>
<name>A0ABV5VVC9_9BACL</name>
<keyword evidence="3" id="KW-0489">Methyltransferase</keyword>
<feature type="domain" description="Methyltransferase" evidence="2">
    <location>
        <begin position="48"/>
        <end position="142"/>
    </location>
</feature>
<evidence type="ECO:0000313" key="4">
    <source>
        <dbReference type="Proteomes" id="UP001589619"/>
    </source>
</evidence>